<dbReference type="Proteomes" id="UP001266305">
    <property type="component" value="Unassembled WGS sequence"/>
</dbReference>
<comment type="caution">
    <text evidence="1">The sequence shown here is derived from an EMBL/GenBank/DDBJ whole genome shotgun (WGS) entry which is preliminary data.</text>
</comment>
<evidence type="ECO:0000313" key="2">
    <source>
        <dbReference type="Proteomes" id="UP001266305"/>
    </source>
</evidence>
<reference evidence="1 2" key="1">
    <citation type="submission" date="2023-05" db="EMBL/GenBank/DDBJ databases">
        <title>B98-5 Cell Line De Novo Hybrid Assembly: An Optical Mapping Approach.</title>
        <authorList>
            <person name="Kananen K."/>
            <person name="Auerbach J.A."/>
            <person name="Kautto E."/>
            <person name="Blachly J.S."/>
        </authorList>
    </citation>
    <scope>NUCLEOTIDE SEQUENCE [LARGE SCALE GENOMIC DNA]</scope>
    <source>
        <strain evidence="1">B95-8</strain>
        <tissue evidence="1">Cell line</tissue>
    </source>
</reference>
<sequence length="94" mass="10297">MLWFSQRKPTIKNGLPFKLGQSWGLAPKFIPQDHRMATGALSRCCARLHRGDQLFDGGKGVKELLKRRILHKAEALLGAVTGALTLPASGGYLK</sequence>
<dbReference type="EMBL" id="JASSZA010000006">
    <property type="protein sequence ID" value="KAK2107557.1"/>
    <property type="molecule type" value="Genomic_DNA"/>
</dbReference>
<name>A0ABQ9VGU2_SAGOE</name>
<keyword evidence="2" id="KW-1185">Reference proteome</keyword>
<protein>
    <submittedName>
        <fullName evidence="1">Uncharacterized protein</fullName>
    </submittedName>
</protein>
<organism evidence="1 2">
    <name type="scientific">Saguinus oedipus</name>
    <name type="common">Cotton-top tamarin</name>
    <name type="synonym">Oedipomidas oedipus</name>
    <dbReference type="NCBI Taxonomy" id="9490"/>
    <lineage>
        <taxon>Eukaryota</taxon>
        <taxon>Metazoa</taxon>
        <taxon>Chordata</taxon>
        <taxon>Craniata</taxon>
        <taxon>Vertebrata</taxon>
        <taxon>Euteleostomi</taxon>
        <taxon>Mammalia</taxon>
        <taxon>Eutheria</taxon>
        <taxon>Euarchontoglires</taxon>
        <taxon>Primates</taxon>
        <taxon>Haplorrhini</taxon>
        <taxon>Platyrrhini</taxon>
        <taxon>Cebidae</taxon>
        <taxon>Callitrichinae</taxon>
        <taxon>Saguinus</taxon>
    </lineage>
</organism>
<evidence type="ECO:0000313" key="1">
    <source>
        <dbReference type="EMBL" id="KAK2107557.1"/>
    </source>
</evidence>
<proteinExistence type="predicted"/>
<gene>
    <name evidence="1" type="ORF">P7K49_012722</name>
</gene>
<accession>A0ABQ9VGU2</accession>